<proteinExistence type="predicted"/>
<reference evidence="3 4" key="1">
    <citation type="journal article" date="2019" name="Science">
        <title>Social genes are selection hotspots in kin groups of a soil microbe.</title>
        <authorList>
            <person name="Wielgoss S."/>
            <person name="Wolfensberger R."/>
            <person name="Sun L."/>
            <person name="Fiegna F."/>
            <person name="Velicer G.J."/>
        </authorList>
    </citation>
    <scope>NUCLEOTIDE SEQUENCE [LARGE SCALE GENOMIC DNA]</scope>
    <source>
        <strain evidence="3 4">MC3.5.9c15</strain>
    </source>
</reference>
<evidence type="ECO:0008006" key="5">
    <source>
        <dbReference type="Google" id="ProtNLM"/>
    </source>
</evidence>
<keyword evidence="2" id="KW-0732">Signal</keyword>
<dbReference type="InterPro" id="IPR013211">
    <property type="entry name" value="LVIVD"/>
</dbReference>
<evidence type="ECO:0000313" key="4">
    <source>
        <dbReference type="Proteomes" id="UP000320179"/>
    </source>
</evidence>
<organism evidence="3 4">
    <name type="scientific">Myxococcus xanthus</name>
    <dbReference type="NCBI Taxonomy" id="34"/>
    <lineage>
        <taxon>Bacteria</taxon>
        <taxon>Pseudomonadati</taxon>
        <taxon>Myxococcota</taxon>
        <taxon>Myxococcia</taxon>
        <taxon>Myxococcales</taxon>
        <taxon>Cystobacterineae</taxon>
        <taxon>Myxococcaceae</taxon>
        <taxon>Myxococcus</taxon>
    </lineage>
</organism>
<dbReference type="RefSeq" id="WP_140799508.1">
    <property type="nucleotide sequence ID" value="NZ_CP017169.1"/>
</dbReference>
<protein>
    <recommendedName>
        <fullName evidence="5">Lipoprotein</fullName>
    </recommendedName>
</protein>
<dbReference type="EMBL" id="CP017174">
    <property type="protein sequence ID" value="QDE70258.1"/>
    <property type="molecule type" value="Genomic_DNA"/>
</dbReference>
<dbReference type="AlphaFoldDB" id="A0AAE6G3D4"/>
<name>A0AAE6G3D4_MYXXA</name>
<dbReference type="Pfam" id="PF08309">
    <property type="entry name" value="LVIVD"/>
    <property type="match status" value="3"/>
</dbReference>
<sequence>MPSVLSPSLVLLSSCVLLLSTLSACDESAPTRDAGTWLPEDSGTLDSGTPDAGTEAPWDGGYTVLEERGDWIDRGRFAPCDFNQQGDPTTIRCDDLSRYDVSQCSPEALSQVVQHGIYQVDMRGERLLSDGGTQIAPDFASYQLFSDGGTDTLNGQPLLTRNTDGGSFFVVGSRANPFNGAVTVTALAGCQVPSPGIITGCYARCTNGRFSRAGTFEAHRMPSQRGEGESSGGLRLISESPVALGDAVDVYVTKNHAYVVSIDDLVGTNIGGLTVFDVSDRAHPIFKASISLPGDSSWNGVWAKGDALYIAGNRAGVVVYDISNPAQPEYVRHLPAGSYGAHTVLVDGNRLYAMSPGEVTFVHDVTSPLEPVLLQLITVPSEFSAGGVHDAFAYEGRLYISNGFGGYSIVDVTDLDNVRHLGQYVHGFDAYAHHSAVGTFAGRTIAFEGTEFNGAHLRVLDVTDPANIVKIGEFRLSPVTSIHNLILKGHLLYIAWYHEGVRVLDVSNPTKPRQVAHYSTFRESDPGRTDHLFEGTFGIRVPGDGYVYAADSVRGLLILNEL</sequence>
<gene>
    <name evidence="3" type="ORF">BHS09_26620</name>
</gene>
<evidence type="ECO:0000313" key="3">
    <source>
        <dbReference type="EMBL" id="QDE70258.1"/>
    </source>
</evidence>
<dbReference type="SUPFAM" id="SSF101898">
    <property type="entry name" value="NHL repeat"/>
    <property type="match status" value="1"/>
</dbReference>
<evidence type="ECO:0000256" key="2">
    <source>
        <dbReference type="SAM" id="SignalP"/>
    </source>
</evidence>
<accession>A0AAE6G3D4</accession>
<feature type="chain" id="PRO_5041968903" description="Lipoprotein" evidence="2">
    <location>
        <begin position="25"/>
        <end position="562"/>
    </location>
</feature>
<evidence type="ECO:0000256" key="1">
    <source>
        <dbReference type="SAM" id="MobiDB-lite"/>
    </source>
</evidence>
<feature type="signal peptide" evidence="2">
    <location>
        <begin position="1"/>
        <end position="24"/>
    </location>
</feature>
<dbReference type="Proteomes" id="UP000320179">
    <property type="component" value="Chromosome"/>
</dbReference>
<feature type="region of interest" description="Disordered" evidence="1">
    <location>
        <begin position="28"/>
        <end position="60"/>
    </location>
</feature>